<accession>A0ABR2VAN9</accession>
<name>A0ABR2VAN9_9PEZI</name>
<dbReference type="Proteomes" id="UP001408356">
    <property type="component" value="Unassembled WGS sequence"/>
</dbReference>
<dbReference type="InterPro" id="IPR015943">
    <property type="entry name" value="WD40/YVTN_repeat-like_dom_sf"/>
</dbReference>
<evidence type="ECO:0000256" key="1">
    <source>
        <dbReference type="SAM" id="MobiDB-lite"/>
    </source>
</evidence>
<protein>
    <submittedName>
        <fullName evidence="2">Uncharacterized protein</fullName>
    </submittedName>
</protein>
<organism evidence="2 3">
    <name type="scientific">Seiridium unicorne</name>
    <dbReference type="NCBI Taxonomy" id="138068"/>
    <lineage>
        <taxon>Eukaryota</taxon>
        <taxon>Fungi</taxon>
        <taxon>Dikarya</taxon>
        <taxon>Ascomycota</taxon>
        <taxon>Pezizomycotina</taxon>
        <taxon>Sordariomycetes</taxon>
        <taxon>Xylariomycetidae</taxon>
        <taxon>Amphisphaeriales</taxon>
        <taxon>Sporocadaceae</taxon>
        <taxon>Seiridium</taxon>
    </lineage>
</organism>
<feature type="region of interest" description="Disordered" evidence="1">
    <location>
        <begin position="1"/>
        <end position="20"/>
    </location>
</feature>
<proteinExistence type="predicted"/>
<dbReference type="InterPro" id="IPR019405">
    <property type="entry name" value="Lactonase_7-beta_prop"/>
</dbReference>
<sequence length="105" mass="11404">MSGLDNDDHNRTKLSSSLINATTPPTLDITLLRTASTLGPGFNRTESNNDHMASELALSSDGRFLYVSSRNTVSSNADSLAIFSVQQTELSYQPLKYLGQSSKYA</sequence>
<keyword evidence="3" id="KW-1185">Reference proteome</keyword>
<gene>
    <name evidence="2" type="ORF">SUNI508_13862</name>
</gene>
<evidence type="ECO:0000313" key="2">
    <source>
        <dbReference type="EMBL" id="KAK9423979.1"/>
    </source>
</evidence>
<evidence type="ECO:0000313" key="3">
    <source>
        <dbReference type="Proteomes" id="UP001408356"/>
    </source>
</evidence>
<feature type="compositionally biased region" description="Basic and acidic residues" evidence="1">
    <location>
        <begin position="1"/>
        <end position="11"/>
    </location>
</feature>
<dbReference type="EMBL" id="JARVKF010000053">
    <property type="protein sequence ID" value="KAK9423979.1"/>
    <property type="molecule type" value="Genomic_DNA"/>
</dbReference>
<comment type="caution">
    <text evidence="2">The sequence shown here is derived from an EMBL/GenBank/DDBJ whole genome shotgun (WGS) entry which is preliminary data.</text>
</comment>
<dbReference type="Pfam" id="PF10282">
    <property type="entry name" value="Lactonase"/>
    <property type="match status" value="1"/>
</dbReference>
<dbReference type="Gene3D" id="2.130.10.10">
    <property type="entry name" value="YVTN repeat-like/Quinoprotein amine dehydrogenase"/>
    <property type="match status" value="1"/>
</dbReference>
<reference evidence="2 3" key="1">
    <citation type="journal article" date="2024" name="J. Plant Pathol.">
        <title>Sequence and assembly of the genome of Seiridium unicorne, isolate CBS 538.82, causal agent of cypress canker disease.</title>
        <authorList>
            <person name="Scali E."/>
            <person name="Rocca G.D."/>
            <person name="Danti R."/>
            <person name="Garbelotto M."/>
            <person name="Barberini S."/>
            <person name="Baroncelli R."/>
            <person name="Emiliani G."/>
        </authorList>
    </citation>
    <scope>NUCLEOTIDE SEQUENCE [LARGE SCALE GENOMIC DNA]</scope>
    <source>
        <strain evidence="2 3">BM-138-508</strain>
    </source>
</reference>